<evidence type="ECO:0000313" key="2">
    <source>
        <dbReference type="EMBL" id="KAH1172819.1"/>
    </source>
</evidence>
<name>A0A9D3X2Y2_9SAUR</name>
<comment type="caution">
    <text evidence="2">The sequence shown here is derived from an EMBL/GenBank/DDBJ whole genome shotgun (WGS) entry which is preliminary data.</text>
</comment>
<dbReference type="Proteomes" id="UP000827986">
    <property type="component" value="Unassembled WGS sequence"/>
</dbReference>
<organism evidence="2 3">
    <name type="scientific">Mauremys mutica</name>
    <name type="common">yellowpond turtle</name>
    <dbReference type="NCBI Taxonomy" id="74926"/>
    <lineage>
        <taxon>Eukaryota</taxon>
        <taxon>Metazoa</taxon>
        <taxon>Chordata</taxon>
        <taxon>Craniata</taxon>
        <taxon>Vertebrata</taxon>
        <taxon>Euteleostomi</taxon>
        <taxon>Archelosauria</taxon>
        <taxon>Testudinata</taxon>
        <taxon>Testudines</taxon>
        <taxon>Cryptodira</taxon>
        <taxon>Durocryptodira</taxon>
        <taxon>Testudinoidea</taxon>
        <taxon>Geoemydidae</taxon>
        <taxon>Geoemydinae</taxon>
        <taxon>Mauremys</taxon>
    </lineage>
</organism>
<sequence length="85" mass="9142">MRSPAGRRLHPGHPRAEAAAAALPDRRELLLLLLEEARNDSSVPGSASRVLLLPVGEKHWSGSNLRTFPDAAELGSVILGDRREG</sequence>
<feature type="region of interest" description="Disordered" evidence="1">
    <location>
        <begin position="1"/>
        <end position="20"/>
    </location>
</feature>
<gene>
    <name evidence="2" type="ORF">KIL84_016658</name>
</gene>
<evidence type="ECO:0000313" key="3">
    <source>
        <dbReference type="Proteomes" id="UP000827986"/>
    </source>
</evidence>
<evidence type="ECO:0000256" key="1">
    <source>
        <dbReference type="SAM" id="MobiDB-lite"/>
    </source>
</evidence>
<dbReference type="AlphaFoldDB" id="A0A9D3X2Y2"/>
<reference evidence="2" key="1">
    <citation type="submission" date="2021-09" db="EMBL/GenBank/DDBJ databases">
        <title>The genome of Mauremys mutica provides insights into the evolution of semi-aquatic lifestyle.</title>
        <authorList>
            <person name="Gong S."/>
            <person name="Gao Y."/>
        </authorList>
    </citation>
    <scope>NUCLEOTIDE SEQUENCE</scope>
    <source>
        <strain evidence="2">MM-2020</strain>
        <tissue evidence="2">Muscle</tissue>
    </source>
</reference>
<proteinExistence type="predicted"/>
<dbReference type="EMBL" id="JAHDVG010000482">
    <property type="protein sequence ID" value="KAH1172819.1"/>
    <property type="molecule type" value="Genomic_DNA"/>
</dbReference>
<protein>
    <submittedName>
        <fullName evidence="2">Uncharacterized protein</fullName>
    </submittedName>
</protein>
<accession>A0A9D3X2Y2</accession>
<keyword evidence="3" id="KW-1185">Reference proteome</keyword>
<feature type="compositionally biased region" description="Basic residues" evidence="1">
    <location>
        <begin position="1"/>
        <end position="13"/>
    </location>
</feature>